<accession>A0A7U5Y9A6</accession>
<keyword evidence="1" id="KW-1133">Transmembrane helix</keyword>
<sequence>MTQHAWIYLINGYYIEQTLQTESDTLMKMKFLNISTSPVTMIFMHLAPTLQVILFLMKKQLNANLTLTME</sequence>
<gene>
    <name evidence="2" type="ORF">C1C91_14650</name>
</gene>
<evidence type="ECO:0000313" key="2">
    <source>
        <dbReference type="EMBL" id="AXB06074.1"/>
    </source>
</evidence>
<keyword evidence="1" id="KW-0472">Membrane</keyword>
<dbReference type="Proteomes" id="UP000266778">
    <property type="component" value="Chromosome"/>
</dbReference>
<keyword evidence="1" id="KW-0812">Transmembrane</keyword>
<evidence type="ECO:0000313" key="3">
    <source>
        <dbReference type="Proteomes" id="UP000266778"/>
    </source>
</evidence>
<feature type="transmembrane region" description="Helical" evidence="1">
    <location>
        <begin position="39"/>
        <end position="57"/>
    </location>
</feature>
<dbReference type="AlphaFoldDB" id="A0A7U5Y9A6"/>
<proteinExistence type="predicted"/>
<name>A0A7U5Y9A6_AERCA</name>
<protein>
    <submittedName>
        <fullName evidence="2">Uncharacterized protein</fullName>
    </submittedName>
</protein>
<evidence type="ECO:0000256" key="1">
    <source>
        <dbReference type="SAM" id="Phobius"/>
    </source>
</evidence>
<organism evidence="2 3">
    <name type="scientific">Aeromonas caviae</name>
    <name type="common">Aeromonas punctata</name>
    <dbReference type="NCBI Taxonomy" id="648"/>
    <lineage>
        <taxon>Bacteria</taxon>
        <taxon>Pseudomonadati</taxon>
        <taxon>Pseudomonadota</taxon>
        <taxon>Gammaproteobacteria</taxon>
        <taxon>Aeromonadales</taxon>
        <taxon>Aeromonadaceae</taxon>
        <taxon>Aeromonas</taxon>
    </lineage>
</organism>
<dbReference type="EMBL" id="CP025706">
    <property type="protein sequence ID" value="AXB06074.1"/>
    <property type="molecule type" value="Genomic_DNA"/>
</dbReference>
<reference evidence="2" key="1">
    <citation type="journal article" date="2019" name="J Environ">
        <title>Genetic characterization and potential molecular dissemination mechanism of tet (31) gene in Aeromonas caviae from an oxytetracycline wastewater treatment system.</title>
        <authorList>
            <person name="Shi Y."/>
            <person name="Tian Z."/>
            <person name="Leclercq S.O."/>
            <person name="Zhang H."/>
            <person name="Yang M."/>
            <person name="Zhang Y."/>
        </authorList>
    </citation>
    <scope>NUCLEOTIDE SEQUENCE</scope>
    <source>
        <strain evidence="2">T25-39</strain>
    </source>
</reference>